<dbReference type="PANTHER" id="PTHR43775:SF51">
    <property type="entry name" value="INACTIVE PHENOLPHTHIOCEROL SYNTHESIS POLYKETIDE SYNTHASE TYPE I PKS1-RELATED"/>
    <property type="match status" value="1"/>
</dbReference>
<dbReference type="InterPro" id="IPR036291">
    <property type="entry name" value="NAD(P)-bd_dom_sf"/>
</dbReference>
<dbReference type="InterPro" id="IPR050091">
    <property type="entry name" value="PKS_NRPS_Biosynth_Enz"/>
</dbReference>
<protein>
    <recommendedName>
        <fullName evidence="5">Carrier domain-containing protein</fullName>
    </recommendedName>
</protein>
<dbReference type="AlphaFoldDB" id="A0A0J7YRX8"/>
<evidence type="ECO:0000313" key="6">
    <source>
        <dbReference type="EMBL" id="KMS66232.1"/>
    </source>
</evidence>
<dbReference type="InterPro" id="IPR041618">
    <property type="entry name" value="PKS_DE"/>
</dbReference>
<evidence type="ECO:0000256" key="3">
    <source>
        <dbReference type="ARBA" id="ARBA00022679"/>
    </source>
</evidence>
<dbReference type="CDD" id="cd08952">
    <property type="entry name" value="KR_1_SDR_x"/>
    <property type="match status" value="1"/>
</dbReference>
<evidence type="ECO:0000313" key="7">
    <source>
        <dbReference type="Proteomes" id="UP000037432"/>
    </source>
</evidence>
<organism evidence="6 7">
    <name type="scientific">Streptomyces viridochromogenes</name>
    <dbReference type="NCBI Taxonomy" id="1938"/>
    <lineage>
        <taxon>Bacteria</taxon>
        <taxon>Bacillati</taxon>
        <taxon>Actinomycetota</taxon>
        <taxon>Actinomycetes</taxon>
        <taxon>Kitasatosporales</taxon>
        <taxon>Streptomycetaceae</taxon>
        <taxon>Streptomyces</taxon>
    </lineage>
</organism>
<evidence type="ECO:0000256" key="1">
    <source>
        <dbReference type="ARBA" id="ARBA00022450"/>
    </source>
</evidence>
<evidence type="ECO:0000256" key="4">
    <source>
        <dbReference type="ARBA" id="ARBA00023268"/>
    </source>
</evidence>
<dbReference type="SMART" id="SM00823">
    <property type="entry name" value="PKS_PP"/>
    <property type="match status" value="1"/>
</dbReference>
<evidence type="ECO:0000256" key="2">
    <source>
        <dbReference type="ARBA" id="ARBA00022553"/>
    </source>
</evidence>
<gene>
    <name evidence="6" type="ORF">ACM01_46185</name>
</gene>
<feature type="domain" description="Carrier" evidence="5">
    <location>
        <begin position="593"/>
        <end position="668"/>
    </location>
</feature>
<dbReference type="GO" id="GO:0006633">
    <property type="term" value="P:fatty acid biosynthetic process"/>
    <property type="evidence" value="ECO:0007669"/>
    <property type="project" value="TreeGrafter"/>
</dbReference>
<evidence type="ECO:0000259" key="5">
    <source>
        <dbReference type="PROSITE" id="PS50075"/>
    </source>
</evidence>
<dbReference type="InterPro" id="IPR020806">
    <property type="entry name" value="PKS_PP-bd"/>
</dbReference>
<dbReference type="SMART" id="SM01294">
    <property type="entry name" value="PKS_PP_betabranch"/>
    <property type="match status" value="1"/>
</dbReference>
<comment type="caution">
    <text evidence="6">The sequence shown here is derived from an EMBL/GenBank/DDBJ whole genome shotgun (WGS) entry which is preliminary data.</text>
</comment>
<dbReference type="GO" id="GO:0004312">
    <property type="term" value="F:fatty acid synthase activity"/>
    <property type="evidence" value="ECO:0007669"/>
    <property type="project" value="TreeGrafter"/>
</dbReference>
<dbReference type="PROSITE" id="PS50075">
    <property type="entry name" value="CARRIER"/>
    <property type="match status" value="1"/>
</dbReference>
<dbReference type="Pfam" id="PF08659">
    <property type="entry name" value="KR"/>
    <property type="match status" value="1"/>
</dbReference>
<dbReference type="InterPro" id="IPR013968">
    <property type="entry name" value="PKS_KR"/>
</dbReference>
<dbReference type="InterPro" id="IPR006162">
    <property type="entry name" value="Ppantetheine_attach_site"/>
</dbReference>
<dbReference type="SMART" id="SM00822">
    <property type="entry name" value="PKS_KR"/>
    <property type="match status" value="1"/>
</dbReference>
<dbReference type="SUPFAM" id="SSF51735">
    <property type="entry name" value="NAD(P)-binding Rossmann-fold domains"/>
    <property type="match status" value="2"/>
</dbReference>
<proteinExistence type="predicted"/>
<dbReference type="OrthoDB" id="9778690at2"/>
<dbReference type="Pfam" id="PF18369">
    <property type="entry name" value="PKS_DE"/>
    <property type="match status" value="1"/>
</dbReference>
<reference evidence="6 7" key="1">
    <citation type="submission" date="2015-06" db="EMBL/GenBank/DDBJ databases">
        <authorList>
            <person name="Ju K.-S."/>
            <person name="Doroghazi J.R."/>
            <person name="Metcalf W.W."/>
        </authorList>
    </citation>
    <scope>NUCLEOTIDE SEQUENCE [LARGE SCALE GENOMIC DNA]</scope>
    <source>
        <strain evidence="6 7">NRRL 3414</strain>
    </source>
</reference>
<keyword evidence="4" id="KW-0511">Multifunctional enzyme</keyword>
<keyword evidence="1" id="KW-0596">Phosphopantetheine</keyword>
<dbReference type="Gene3D" id="6.10.140.1830">
    <property type="match status" value="1"/>
</dbReference>
<dbReference type="PANTHER" id="PTHR43775">
    <property type="entry name" value="FATTY ACID SYNTHASE"/>
    <property type="match status" value="1"/>
</dbReference>
<dbReference type="Gene3D" id="3.40.50.720">
    <property type="entry name" value="NAD(P)-binding Rossmann-like Domain"/>
    <property type="match status" value="1"/>
</dbReference>
<dbReference type="GO" id="GO:0031177">
    <property type="term" value="F:phosphopantetheine binding"/>
    <property type="evidence" value="ECO:0007669"/>
    <property type="project" value="InterPro"/>
</dbReference>
<keyword evidence="2" id="KW-0597">Phosphoprotein</keyword>
<dbReference type="RefSeq" id="WP_048587555.1">
    <property type="nucleotide sequence ID" value="NZ_LFNT01000175.1"/>
</dbReference>
<dbReference type="InterPro" id="IPR036736">
    <property type="entry name" value="ACP-like_sf"/>
</dbReference>
<dbReference type="PATRIC" id="fig|1938.3.peg.2697"/>
<keyword evidence="3" id="KW-0808">Transferase</keyword>
<dbReference type="InterPro" id="IPR009081">
    <property type="entry name" value="PP-bd_ACP"/>
</dbReference>
<accession>A0A0J7YRX8</accession>
<dbReference type="SUPFAM" id="SSF47336">
    <property type="entry name" value="ACP-like"/>
    <property type="match status" value="1"/>
</dbReference>
<sequence>TTTPHLPTYAFQHHRYWLEEARSAESEAAESGDVEARFWAAVDREDLASLTRTLGMDAESGTDSVAALSTALGVLASWRRGRDERAEVTRLRYRVGWTPVPHASTGTPGGALLVLAPPGAAEDEGVARIMSALDGQGRRSRLLEFDAAHGEDPADALGEVLAGDGEFTGVLSLLALDRRTRPESPALTEGTAATLALLRALGAGTVGLPVWSVTSGAVSVGPADRLRAPEQAVVWGLGRAVALEHPDRWGGLVDLPETLDDRTVRALLGVLGGASGEDQVAVRSAGVFARRLLESPLRNEPRQADWQPRGTVLVTGGTESLGRHAARRLALAGAEHLLLTVDGDPDASDVQDLVAELTGLGVGVSVSTADISNRAGVAELLADPAGRPALTAVVHTVDSAGMLPVASTDVDELGKALRVKADAALYLDELLGDRPLDAFVVFSSAAGVWGGGGQGVTGAVNAFLDTLVEDRRQRGLAATSVAWGVVEGIGVAADPAVQEQLRRRGVLPISTDLAMTSLAAALRSDDGVVAVADIDWSAFVPAFTSVRPSPLLGDLPEVRRLAEAAVEAAADEAEAGSALVQSLAGLSEADQKRALMKLVRERAAAALGHTDLEEVKPRQAFQEMGFDSLSSVTLRNTLAAAIGESLPATLVFDCPSPAALVDFLHETLAGTDAEEPEGDEEDLRRVLASVPLDRFREAGVLDALFSLARTESLTPVSQSGATASVADELDEIDSMDIDGLVQRALGGTEQ</sequence>
<dbReference type="PROSITE" id="PS00012">
    <property type="entry name" value="PHOSPHOPANTETHEINE"/>
    <property type="match status" value="1"/>
</dbReference>
<name>A0A0J7YRX8_STRVR</name>
<dbReference type="Gene3D" id="1.10.1200.10">
    <property type="entry name" value="ACP-like"/>
    <property type="match status" value="1"/>
</dbReference>
<dbReference type="GO" id="GO:0017000">
    <property type="term" value="P:antibiotic biosynthetic process"/>
    <property type="evidence" value="ECO:0007669"/>
    <property type="project" value="UniProtKB-ARBA"/>
</dbReference>
<dbReference type="FunFam" id="1.10.1200.10:FF:000007">
    <property type="entry name" value="Probable polyketide synthase pks17"/>
    <property type="match status" value="1"/>
</dbReference>
<dbReference type="InterPro" id="IPR057326">
    <property type="entry name" value="KR_dom"/>
</dbReference>
<dbReference type="EMBL" id="LFNT01000175">
    <property type="protein sequence ID" value="KMS66232.1"/>
    <property type="molecule type" value="Genomic_DNA"/>
</dbReference>
<feature type="non-terminal residue" evidence="6">
    <location>
        <position position="1"/>
    </location>
</feature>
<dbReference type="Pfam" id="PF00550">
    <property type="entry name" value="PP-binding"/>
    <property type="match status" value="1"/>
</dbReference>
<dbReference type="Proteomes" id="UP000037432">
    <property type="component" value="Unassembled WGS sequence"/>
</dbReference>